<sequence length="264" mass="29322">MSDAFFPDIVVNGDTIPTSEVSAELQNHNVPEGKQALAWRRAARALAIRTLLLQEAKKRDLDASTHDIGPGKNETGDEALIRTLLEQALPETTPDETTLRAYYDANPERFRAPSLYEASHILFTADHTPAAREKARLRALAALGILKRDPEKFRTLARNESDCSSRQSDGRLGQISRGETVEAFDQMLDRLDPGTIAPEPIETRFGFHILRLDARAQGEILPFENAKPRIAEATEKAAWTRAANDFVTDLVNHADISGIDMRPE</sequence>
<keyword evidence="11" id="KW-1185">Reference proteome</keyword>
<dbReference type="EC" id="5.2.1.8" evidence="3"/>
<reference evidence="10 11" key="1">
    <citation type="submission" date="2014-03" db="EMBL/GenBank/DDBJ databases">
        <title>The draft genome sequence of Thalassospira mesophila JCM 18969.</title>
        <authorList>
            <person name="Lai Q."/>
            <person name="Shao Z."/>
        </authorList>
    </citation>
    <scope>NUCLEOTIDE SEQUENCE [LARGE SCALE GENOMIC DNA]</scope>
    <source>
        <strain evidence="10 11">JCM 18969</strain>
    </source>
</reference>
<name>A0A1Y2KVW9_9PROT</name>
<organism evidence="10 11">
    <name type="scientific">Thalassospira mesophila</name>
    <dbReference type="NCBI Taxonomy" id="1293891"/>
    <lineage>
        <taxon>Bacteria</taxon>
        <taxon>Pseudomonadati</taxon>
        <taxon>Pseudomonadota</taxon>
        <taxon>Alphaproteobacteria</taxon>
        <taxon>Rhodospirillales</taxon>
        <taxon>Thalassospiraceae</taxon>
        <taxon>Thalassospira</taxon>
    </lineage>
</organism>
<dbReference type="Proteomes" id="UP000193391">
    <property type="component" value="Unassembled WGS sequence"/>
</dbReference>
<dbReference type="GO" id="GO:0003755">
    <property type="term" value="F:peptidyl-prolyl cis-trans isomerase activity"/>
    <property type="evidence" value="ECO:0007669"/>
    <property type="project" value="UniProtKB-KW"/>
</dbReference>
<dbReference type="RefSeq" id="WP_085585713.1">
    <property type="nucleotide sequence ID" value="NZ_JFKA01000013.1"/>
</dbReference>
<evidence type="ECO:0000256" key="4">
    <source>
        <dbReference type="ARBA" id="ARBA00018370"/>
    </source>
</evidence>
<evidence type="ECO:0000259" key="9">
    <source>
        <dbReference type="PROSITE" id="PS50198"/>
    </source>
</evidence>
<evidence type="ECO:0000256" key="5">
    <source>
        <dbReference type="ARBA" id="ARBA00023110"/>
    </source>
</evidence>
<comment type="caution">
    <text evidence="10">The sequence shown here is derived from an EMBL/GenBank/DDBJ whole genome shotgun (WGS) entry which is preliminary data.</text>
</comment>
<dbReference type="Gene3D" id="3.10.50.40">
    <property type="match status" value="1"/>
</dbReference>
<keyword evidence="5 8" id="KW-0697">Rotamase</keyword>
<dbReference type="STRING" id="1293891.TMES_19525"/>
<accession>A0A1Y2KVW9</accession>
<dbReference type="PANTHER" id="PTHR47245">
    <property type="entry name" value="PEPTIDYLPROLYL ISOMERASE"/>
    <property type="match status" value="1"/>
</dbReference>
<protein>
    <recommendedName>
        <fullName evidence="4">Parvulin-like PPIase</fullName>
        <ecNumber evidence="3">5.2.1.8</ecNumber>
    </recommendedName>
    <alternativeName>
        <fullName evidence="6">Peptidyl-prolyl cis-trans isomerase plp</fullName>
    </alternativeName>
    <alternativeName>
        <fullName evidence="7">Rotamase plp</fullName>
    </alternativeName>
</protein>
<dbReference type="InterPro" id="IPR046357">
    <property type="entry name" value="PPIase_dom_sf"/>
</dbReference>
<dbReference type="PROSITE" id="PS50198">
    <property type="entry name" value="PPIC_PPIASE_2"/>
    <property type="match status" value="1"/>
</dbReference>
<evidence type="ECO:0000256" key="1">
    <source>
        <dbReference type="ARBA" id="ARBA00000971"/>
    </source>
</evidence>
<gene>
    <name evidence="10" type="ORF">TMES_19525</name>
</gene>
<dbReference type="InterPro" id="IPR050245">
    <property type="entry name" value="PrsA_foldase"/>
</dbReference>
<dbReference type="SUPFAM" id="SSF54534">
    <property type="entry name" value="FKBP-like"/>
    <property type="match status" value="1"/>
</dbReference>
<dbReference type="InterPro" id="IPR027304">
    <property type="entry name" value="Trigger_fact/SurA_dom_sf"/>
</dbReference>
<evidence type="ECO:0000256" key="2">
    <source>
        <dbReference type="ARBA" id="ARBA00007656"/>
    </source>
</evidence>
<dbReference type="AlphaFoldDB" id="A0A1Y2KVW9"/>
<keyword evidence="8" id="KW-0413">Isomerase</keyword>
<dbReference type="SUPFAM" id="SSF109998">
    <property type="entry name" value="Triger factor/SurA peptide-binding domain-like"/>
    <property type="match status" value="1"/>
</dbReference>
<evidence type="ECO:0000256" key="8">
    <source>
        <dbReference type="PROSITE-ProRule" id="PRU00278"/>
    </source>
</evidence>
<evidence type="ECO:0000313" key="10">
    <source>
        <dbReference type="EMBL" id="OSQ36010.1"/>
    </source>
</evidence>
<evidence type="ECO:0000256" key="7">
    <source>
        <dbReference type="ARBA" id="ARBA00031484"/>
    </source>
</evidence>
<evidence type="ECO:0000256" key="6">
    <source>
        <dbReference type="ARBA" id="ARBA00030642"/>
    </source>
</evidence>
<evidence type="ECO:0000313" key="11">
    <source>
        <dbReference type="Proteomes" id="UP000193391"/>
    </source>
</evidence>
<proteinExistence type="inferred from homology"/>
<dbReference type="InterPro" id="IPR000297">
    <property type="entry name" value="PPIase_PpiC"/>
</dbReference>
<comment type="catalytic activity">
    <reaction evidence="1">
        <text>[protein]-peptidylproline (omega=180) = [protein]-peptidylproline (omega=0)</text>
        <dbReference type="Rhea" id="RHEA:16237"/>
        <dbReference type="Rhea" id="RHEA-COMP:10747"/>
        <dbReference type="Rhea" id="RHEA-COMP:10748"/>
        <dbReference type="ChEBI" id="CHEBI:83833"/>
        <dbReference type="ChEBI" id="CHEBI:83834"/>
        <dbReference type="EC" id="5.2.1.8"/>
    </reaction>
</comment>
<feature type="domain" description="PpiC" evidence="9">
    <location>
        <begin position="113"/>
        <end position="214"/>
    </location>
</feature>
<dbReference type="EMBL" id="JFKA01000013">
    <property type="protein sequence ID" value="OSQ36010.1"/>
    <property type="molecule type" value="Genomic_DNA"/>
</dbReference>
<dbReference type="PANTHER" id="PTHR47245:SF2">
    <property type="entry name" value="PEPTIDYL-PROLYL CIS-TRANS ISOMERASE HP_0175-RELATED"/>
    <property type="match status" value="1"/>
</dbReference>
<dbReference type="OrthoDB" id="196786at2"/>
<evidence type="ECO:0000256" key="3">
    <source>
        <dbReference type="ARBA" id="ARBA00013194"/>
    </source>
</evidence>
<comment type="similarity">
    <text evidence="2">Belongs to the PpiC/parvulin rotamase family.</text>
</comment>
<dbReference type="Pfam" id="PF00639">
    <property type="entry name" value="Rotamase"/>
    <property type="match status" value="1"/>
</dbReference>